<dbReference type="InterPro" id="IPR013319">
    <property type="entry name" value="GH11/12"/>
</dbReference>
<gene>
    <name evidence="4" type="ORF">S40285_00134</name>
</gene>
<evidence type="ECO:0000313" key="5">
    <source>
        <dbReference type="Proteomes" id="UP000028524"/>
    </source>
</evidence>
<dbReference type="InterPro" id="IPR002594">
    <property type="entry name" value="GH12"/>
</dbReference>
<reference evidence="4 5" key="1">
    <citation type="journal article" date="2014" name="BMC Genomics">
        <title>Comparative genome sequencing reveals chemotype-specific gene clusters in the toxigenic black mold Stachybotrys.</title>
        <authorList>
            <person name="Semeiks J."/>
            <person name="Borek D."/>
            <person name="Otwinowski Z."/>
            <person name="Grishin N.V."/>
        </authorList>
    </citation>
    <scope>NUCLEOTIDE SEQUENCE [LARGE SCALE GENOMIC DNA]</scope>
    <source>
        <strain evidence="4 5">IBT 40285</strain>
    </source>
</reference>
<dbReference type="Pfam" id="PF01670">
    <property type="entry name" value="Glyco_hydro_12"/>
    <property type="match status" value="1"/>
</dbReference>
<dbReference type="Proteomes" id="UP000028524">
    <property type="component" value="Unassembled WGS sequence"/>
</dbReference>
<name>A0A084QYS8_STAC4</name>
<dbReference type="STRING" id="1283841.A0A084QYS8"/>
<keyword evidence="2" id="KW-0119">Carbohydrate metabolism</keyword>
<comment type="similarity">
    <text evidence="1 2">Belongs to the glycosyl hydrolase 12 (cellulase H) family.</text>
</comment>
<protein>
    <recommendedName>
        <fullName evidence="6">Endoglucanase</fullName>
    </recommendedName>
</protein>
<evidence type="ECO:0000256" key="2">
    <source>
        <dbReference type="RuleBase" id="RU361163"/>
    </source>
</evidence>
<keyword evidence="2" id="KW-0624">Polysaccharide degradation</keyword>
<dbReference type="Gene3D" id="2.60.120.180">
    <property type="match status" value="1"/>
</dbReference>
<evidence type="ECO:0000313" key="4">
    <source>
        <dbReference type="EMBL" id="KFA69113.1"/>
    </source>
</evidence>
<dbReference type="EMBL" id="KL659601">
    <property type="protein sequence ID" value="KFA69113.1"/>
    <property type="molecule type" value="Genomic_DNA"/>
</dbReference>
<accession>A0A084QYS8</accession>
<evidence type="ECO:0000256" key="3">
    <source>
        <dbReference type="SAM" id="SignalP"/>
    </source>
</evidence>
<keyword evidence="2" id="KW-0326">Glycosidase</keyword>
<dbReference type="PANTHER" id="PTHR34002">
    <property type="entry name" value="BLR1656 PROTEIN"/>
    <property type="match status" value="1"/>
</dbReference>
<evidence type="ECO:0008006" key="6">
    <source>
        <dbReference type="Google" id="ProtNLM"/>
    </source>
</evidence>
<dbReference type="GO" id="GO:0000272">
    <property type="term" value="P:polysaccharide catabolic process"/>
    <property type="evidence" value="ECO:0007669"/>
    <property type="project" value="UniProtKB-KW"/>
</dbReference>
<organism evidence="4 5">
    <name type="scientific">Stachybotrys chlorohalonatus (strain IBT 40285)</name>
    <dbReference type="NCBI Taxonomy" id="1283841"/>
    <lineage>
        <taxon>Eukaryota</taxon>
        <taxon>Fungi</taxon>
        <taxon>Dikarya</taxon>
        <taxon>Ascomycota</taxon>
        <taxon>Pezizomycotina</taxon>
        <taxon>Sordariomycetes</taxon>
        <taxon>Hypocreomycetidae</taxon>
        <taxon>Hypocreales</taxon>
        <taxon>Stachybotryaceae</taxon>
        <taxon>Stachybotrys</taxon>
    </lineage>
</organism>
<dbReference type="InParanoid" id="A0A084QYS8"/>
<feature type="chain" id="PRO_5001779756" description="Endoglucanase" evidence="3">
    <location>
        <begin position="18"/>
        <end position="238"/>
    </location>
</feature>
<dbReference type="AlphaFoldDB" id="A0A084QYS8"/>
<evidence type="ECO:0000256" key="1">
    <source>
        <dbReference type="ARBA" id="ARBA00005519"/>
    </source>
</evidence>
<dbReference type="PANTHER" id="PTHR34002:SF10">
    <property type="entry name" value="PUTATIVE-RELATED"/>
    <property type="match status" value="1"/>
</dbReference>
<keyword evidence="5" id="KW-1185">Reference proteome</keyword>
<dbReference type="GO" id="GO:0008810">
    <property type="term" value="F:cellulase activity"/>
    <property type="evidence" value="ECO:0007669"/>
    <property type="project" value="InterPro"/>
</dbReference>
<sequence>MKVGAFLVVALSPLAFAQSLCDQYSYHSSNGYEFNNNMWGRNSGQGNQCTYIDYSSSNGVGWRVNWNWSGGDNNVKSYPYSGRQIPTKRIVSWIGSLPTTVSWNYQGNNIRANVAYDLFTASNPNHSTSSGDYELMIWLGRLGNVYPIGNQVATVNVAGQQWNLYYGYNGAMQVYSFVSPWQLNYFSGNVKDFFTYLQYNRAYPADSQYLITYQFGTEPFTGQNAVFTVSNWSAQQNN</sequence>
<dbReference type="OMA" id="IEYDYKY"/>
<keyword evidence="3" id="KW-0732">Signal</keyword>
<dbReference type="HOGENOM" id="CLU_051064_0_1_1"/>
<feature type="signal peptide" evidence="3">
    <location>
        <begin position="1"/>
        <end position="17"/>
    </location>
</feature>
<dbReference type="OrthoDB" id="89349at2759"/>
<dbReference type="SUPFAM" id="SSF49899">
    <property type="entry name" value="Concanavalin A-like lectins/glucanases"/>
    <property type="match status" value="1"/>
</dbReference>
<proteinExistence type="inferred from homology"/>
<dbReference type="InterPro" id="IPR013320">
    <property type="entry name" value="ConA-like_dom_sf"/>
</dbReference>
<keyword evidence="2" id="KW-0378">Hydrolase</keyword>